<proteinExistence type="predicted"/>
<accession>B9R9Y9</accession>
<organism evidence="1 2">
    <name type="scientific">Ricinus communis</name>
    <name type="common">Castor bean</name>
    <dbReference type="NCBI Taxonomy" id="3988"/>
    <lineage>
        <taxon>Eukaryota</taxon>
        <taxon>Viridiplantae</taxon>
        <taxon>Streptophyta</taxon>
        <taxon>Embryophyta</taxon>
        <taxon>Tracheophyta</taxon>
        <taxon>Spermatophyta</taxon>
        <taxon>Magnoliopsida</taxon>
        <taxon>eudicotyledons</taxon>
        <taxon>Gunneridae</taxon>
        <taxon>Pentapetalae</taxon>
        <taxon>rosids</taxon>
        <taxon>fabids</taxon>
        <taxon>Malpighiales</taxon>
        <taxon>Euphorbiaceae</taxon>
        <taxon>Acalyphoideae</taxon>
        <taxon>Acalypheae</taxon>
        <taxon>Ricinus</taxon>
    </lineage>
</organism>
<reference evidence="2" key="1">
    <citation type="journal article" date="2010" name="Nat. Biotechnol.">
        <title>Draft genome sequence of the oilseed species Ricinus communis.</title>
        <authorList>
            <person name="Chan A.P."/>
            <person name="Crabtree J."/>
            <person name="Zhao Q."/>
            <person name="Lorenzi H."/>
            <person name="Orvis J."/>
            <person name="Puiu D."/>
            <person name="Melake-Berhan A."/>
            <person name="Jones K.M."/>
            <person name="Redman J."/>
            <person name="Chen G."/>
            <person name="Cahoon E.B."/>
            <person name="Gedil M."/>
            <person name="Stanke M."/>
            <person name="Haas B.J."/>
            <person name="Wortman J.R."/>
            <person name="Fraser-Liggett C.M."/>
            <person name="Ravel J."/>
            <person name="Rabinowicz P.D."/>
        </authorList>
    </citation>
    <scope>NUCLEOTIDE SEQUENCE [LARGE SCALE GENOMIC DNA]</scope>
    <source>
        <strain evidence="2">cv. Hale</strain>
    </source>
</reference>
<dbReference type="InParanoid" id="B9R9Y9"/>
<name>B9R9Y9_RICCO</name>
<dbReference type="EMBL" id="EQ973773">
    <property type="protein sequence ID" value="EEF51617.1"/>
    <property type="molecule type" value="Genomic_DNA"/>
</dbReference>
<keyword evidence="2" id="KW-1185">Reference proteome</keyword>
<dbReference type="AlphaFoldDB" id="B9R9Y9"/>
<dbReference type="Proteomes" id="UP000008311">
    <property type="component" value="Unassembled WGS sequence"/>
</dbReference>
<sequence>MEMIAFLRSKGAMQDFGGRDGVIYRERVEDRSQEDWHVLKREEARVEEVAMQGLHANEVVPF</sequence>
<evidence type="ECO:0000313" key="1">
    <source>
        <dbReference type="EMBL" id="EEF51617.1"/>
    </source>
</evidence>
<gene>
    <name evidence="1" type="ORF">RCOM_1502130</name>
</gene>
<protein>
    <submittedName>
        <fullName evidence="1">Uncharacterized protein</fullName>
    </submittedName>
</protein>
<evidence type="ECO:0000313" key="2">
    <source>
        <dbReference type="Proteomes" id="UP000008311"/>
    </source>
</evidence>